<dbReference type="Proteomes" id="UP001500604">
    <property type="component" value="Unassembled WGS sequence"/>
</dbReference>
<dbReference type="Gene3D" id="2.50.20.10">
    <property type="entry name" value="Lipoprotein localisation LolA/LolB/LppX"/>
    <property type="match status" value="1"/>
</dbReference>
<gene>
    <name evidence="2" type="ORF">GCM10023116_30150</name>
</gene>
<name>A0ABP8V711_9GAMM</name>
<dbReference type="Pfam" id="PF07044">
    <property type="entry name" value="DUF1329"/>
    <property type="match status" value="1"/>
</dbReference>
<dbReference type="InterPro" id="IPR010752">
    <property type="entry name" value="DUF1329"/>
</dbReference>
<comment type="caution">
    <text evidence="2">The sequence shown here is derived from an EMBL/GenBank/DDBJ whole genome shotgun (WGS) entry which is preliminary data.</text>
</comment>
<feature type="chain" id="PRO_5045275410" evidence="1">
    <location>
        <begin position="20"/>
        <end position="448"/>
    </location>
</feature>
<sequence>MKTLPLMLCGLLIMGGANAAVDNKTAQQLDQNLTPVGAERAGNASGTIPEWTGGITTPPPGYIAGEHHPDPYLDDQPLYEITRDNLTTYKNLLSAGSIALLNQYPDYRIQVYPTRRSASLPYRIYQDTRANATSAELTYRGNGIQGAASGIPFPIPKDGLEAIWNHILRYRGETLDATTNRTVVNPNGSHSLVKINKQVYFVYGREGNTADDIDNKLFYYKHQVTAPASLAGTALLVNEPLDQIASVRKAWQYIPGQRRVRRLPKLAYNDLMPDTSGMLTADTADMFNGAPDRYEWTLEGKREMLVPYNSYKVHGNDLQYSDILTPHTLNPELLRYERHRVWVVDAKLRTGYKHAYAKRRFYIDEDSWQILMVDLYDTNDKLIRYQEAHPVNYYEVPLMLSTLEVIYDLEGQRYFVDGLSNQESEYNFSATASPRDFTASALRRENRK</sequence>
<evidence type="ECO:0000313" key="3">
    <source>
        <dbReference type="Proteomes" id="UP001500604"/>
    </source>
</evidence>
<proteinExistence type="predicted"/>
<dbReference type="EMBL" id="BAABFL010000417">
    <property type="protein sequence ID" value="GAA4650732.1"/>
    <property type="molecule type" value="Genomic_DNA"/>
</dbReference>
<organism evidence="2 3">
    <name type="scientific">Kistimonas scapharcae</name>
    <dbReference type="NCBI Taxonomy" id="1036133"/>
    <lineage>
        <taxon>Bacteria</taxon>
        <taxon>Pseudomonadati</taxon>
        <taxon>Pseudomonadota</taxon>
        <taxon>Gammaproteobacteria</taxon>
        <taxon>Oceanospirillales</taxon>
        <taxon>Endozoicomonadaceae</taxon>
        <taxon>Kistimonas</taxon>
    </lineage>
</organism>
<protein>
    <submittedName>
        <fullName evidence="2">DUF1329 domain-containing protein</fullName>
    </submittedName>
</protein>
<accession>A0ABP8V711</accession>
<keyword evidence="3" id="KW-1185">Reference proteome</keyword>
<dbReference type="CDD" id="cd16329">
    <property type="entry name" value="LolA_like"/>
    <property type="match status" value="1"/>
</dbReference>
<keyword evidence="1" id="KW-0732">Signal</keyword>
<reference evidence="3" key="1">
    <citation type="journal article" date="2019" name="Int. J. Syst. Evol. Microbiol.">
        <title>The Global Catalogue of Microorganisms (GCM) 10K type strain sequencing project: providing services to taxonomists for standard genome sequencing and annotation.</title>
        <authorList>
            <consortium name="The Broad Institute Genomics Platform"/>
            <consortium name="The Broad Institute Genome Sequencing Center for Infectious Disease"/>
            <person name="Wu L."/>
            <person name="Ma J."/>
        </authorList>
    </citation>
    <scope>NUCLEOTIDE SEQUENCE [LARGE SCALE GENOMIC DNA]</scope>
    <source>
        <strain evidence="3">JCM 17805</strain>
    </source>
</reference>
<evidence type="ECO:0000256" key="1">
    <source>
        <dbReference type="SAM" id="SignalP"/>
    </source>
</evidence>
<dbReference type="RefSeq" id="WP_345196961.1">
    <property type="nucleotide sequence ID" value="NZ_BAABFL010000417.1"/>
</dbReference>
<evidence type="ECO:0000313" key="2">
    <source>
        <dbReference type="EMBL" id="GAA4650732.1"/>
    </source>
</evidence>
<feature type="signal peptide" evidence="1">
    <location>
        <begin position="1"/>
        <end position="19"/>
    </location>
</feature>